<dbReference type="EMBL" id="VJMI01021140">
    <property type="protein sequence ID" value="KAF0702441.1"/>
    <property type="molecule type" value="Genomic_DNA"/>
</dbReference>
<accession>A0A6A4Z0C0</accession>
<dbReference type="VEuPathDB" id="FungiDB:H257_09106"/>
<evidence type="ECO:0000256" key="1">
    <source>
        <dbReference type="SAM" id="MobiDB-lite"/>
    </source>
</evidence>
<proteinExistence type="predicted"/>
<evidence type="ECO:0000313" key="3">
    <source>
        <dbReference type="Proteomes" id="UP000469452"/>
    </source>
</evidence>
<evidence type="ECO:0000313" key="2">
    <source>
        <dbReference type="EMBL" id="KAF0702441.1"/>
    </source>
</evidence>
<organism evidence="2 3">
    <name type="scientific">Aphanomyces astaci</name>
    <name type="common">Crayfish plague agent</name>
    <dbReference type="NCBI Taxonomy" id="112090"/>
    <lineage>
        <taxon>Eukaryota</taxon>
        <taxon>Sar</taxon>
        <taxon>Stramenopiles</taxon>
        <taxon>Oomycota</taxon>
        <taxon>Saprolegniomycetes</taxon>
        <taxon>Saprolegniales</taxon>
        <taxon>Verrucalvaceae</taxon>
        <taxon>Aphanomyces</taxon>
    </lineage>
</organism>
<feature type="region of interest" description="Disordered" evidence="1">
    <location>
        <begin position="128"/>
        <end position="148"/>
    </location>
</feature>
<dbReference type="Proteomes" id="UP000469452">
    <property type="component" value="Unassembled WGS sequence"/>
</dbReference>
<comment type="caution">
    <text evidence="2">The sequence shown here is derived from an EMBL/GenBank/DDBJ whole genome shotgun (WGS) entry which is preliminary data.</text>
</comment>
<dbReference type="AlphaFoldDB" id="A0A6A4Z0C0"/>
<sequence length="148" mass="16180">MLAAEKSKTLFFTVPRVGATDVSTGVSTVGMHGATNDDSNDATNDESNGVTNDHSSGTINVESIALADNNNVEDVRMKLDAIQRICEKAMATSANNACNPGFVNTVLQLLTPTKTFMDKVDEIDNMRKRHRTNATTRNELRRYEPPHP</sequence>
<gene>
    <name evidence="2" type="ORF">AaE_015923</name>
</gene>
<feature type="region of interest" description="Disordered" evidence="1">
    <location>
        <begin position="29"/>
        <end position="57"/>
    </location>
</feature>
<name>A0A6A4Z0C0_APHAT</name>
<feature type="compositionally biased region" description="Basic and acidic residues" evidence="1">
    <location>
        <begin position="138"/>
        <end position="148"/>
    </location>
</feature>
<protein>
    <submittedName>
        <fullName evidence="2">Uncharacterized protein</fullName>
    </submittedName>
</protein>
<reference evidence="2 3" key="1">
    <citation type="submission" date="2019-06" db="EMBL/GenBank/DDBJ databases">
        <title>Genomics analysis of Aphanomyces spp. identifies a new class of oomycete effector associated with host adaptation.</title>
        <authorList>
            <person name="Gaulin E."/>
        </authorList>
    </citation>
    <scope>NUCLEOTIDE SEQUENCE [LARGE SCALE GENOMIC DNA]</scope>
    <source>
        <strain evidence="2 3">E</strain>
    </source>
</reference>